<organism evidence="1 2">
    <name type="scientific">Pseudomonas caricapapayae</name>
    <dbReference type="NCBI Taxonomy" id="46678"/>
    <lineage>
        <taxon>Bacteria</taxon>
        <taxon>Pseudomonadati</taxon>
        <taxon>Pseudomonadota</taxon>
        <taxon>Gammaproteobacteria</taxon>
        <taxon>Pseudomonadales</taxon>
        <taxon>Pseudomonadaceae</taxon>
        <taxon>Pseudomonas</taxon>
    </lineage>
</organism>
<sequence length="213" mass="23427">MDKGMQPTGTGRSSQWQAYYEHHKDRPGSPLLRSALSFVSADNANRQAVDLGCGAGNDSRFLLEAGWNVLAIDREEAAISRVVEAGQGFASGQLRAVAQAFEELHVLPSAALVYAGMALPFCHPEHFAKLWSGVVSALVPGGVFAGNLFGDRDDWANRTFMNFHTEAQARGLFQDLELMLFQVHEEDGPCMHGFKHWHRFDFIARKPEPTVGG</sequence>
<proteinExistence type="predicted"/>
<protein>
    <submittedName>
        <fullName evidence="1">Class I SAM-dependent methyltransferase</fullName>
    </submittedName>
</protein>
<evidence type="ECO:0000313" key="1">
    <source>
        <dbReference type="EMBL" id="MFJ1339910.1"/>
    </source>
</evidence>
<reference evidence="1" key="1">
    <citation type="submission" date="2024-10" db="EMBL/GenBank/DDBJ databases">
        <title>Aeromonas and Pseudomonas from the Cagarras Archipelago, Rio de Janeiro, Brazil.</title>
        <authorList>
            <person name="Canellas A.L.B."/>
            <person name="Laport M.S."/>
        </authorList>
    </citation>
    <scope>NUCLEOTIDE SEQUENCE</scope>
    <source>
        <strain evidence="1">ACP-7</strain>
    </source>
</reference>
<dbReference type="Proteomes" id="UP001615411">
    <property type="component" value="Unassembled WGS sequence"/>
</dbReference>
<accession>A0ACC7LZ96</accession>
<keyword evidence="1" id="KW-0489">Methyltransferase</keyword>
<comment type="caution">
    <text evidence="1">The sequence shown here is derived from an EMBL/GenBank/DDBJ whole genome shotgun (WGS) entry which is preliminary data.</text>
</comment>
<dbReference type="EMBL" id="JBIUGF010000057">
    <property type="protein sequence ID" value="MFJ1339910.1"/>
    <property type="molecule type" value="Genomic_DNA"/>
</dbReference>
<keyword evidence="2" id="KW-1185">Reference proteome</keyword>
<name>A0ACC7LZ96_9PSED</name>
<evidence type="ECO:0000313" key="2">
    <source>
        <dbReference type="Proteomes" id="UP001615411"/>
    </source>
</evidence>
<keyword evidence="1" id="KW-0808">Transferase</keyword>
<gene>
    <name evidence="1" type="ORF">ACIKP7_17440</name>
</gene>